<evidence type="ECO:0000256" key="13">
    <source>
        <dbReference type="PIRNR" id="PIRNR017901"/>
    </source>
</evidence>
<dbReference type="PIRSF" id="PIRSF017901">
    <property type="entry name" value="GCL"/>
    <property type="match status" value="1"/>
</dbReference>
<keyword evidence="16" id="KW-1185">Reference proteome</keyword>
<evidence type="ECO:0000256" key="12">
    <source>
        <dbReference type="ARBA" id="ARBA00023157"/>
    </source>
</evidence>
<dbReference type="AlphaFoldDB" id="A0A9D4TP60"/>
<dbReference type="InterPro" id="IPR006336">
    <property type="entry name" value="GCS2"/>
</dbReference>
<dbReference type="GO" id="GO:0006750">
    <property type="term" value="P:glutathione biosynthetic process"/>
    <property type="evidence" value="ECO:0007669"/>
    <property type="project" value="UniProtKB-UniRule"/>
</dbReference>
<keyword evidence="7" id="KW-0934">Plastid</keyword>
<dbReference type="GO" id="GO:0009507">
    <property type="term" value="C:chloroplast"/>
    <property type="evidence" value="ECO:0007669"/>
    <property type="project" value="UniProtKB-SubCell"/>
</dbReference>
<comment type="subcellular location">
    <subcellularLocation>
        <location evidence="1 13">Plastid</location>
        <location evidence="1 13">Chloroplast</location>
    </subcellularLocation>
</comment>
<comment type="similarity">
    <text evidence="3 13">Belongs to the carboxylate-amine ligase family. Glutamate--cysteine ligase type 2 subfamily.</text>
</comment>
<sequence length="474" mass="53424">MQCAARAAPVTAHAAASARQRRPGRLVVRSVAAEPATQRLTKDDLVKYIAAGCRPREQWRIGTEHEKLGYNVADGKRLTYEQIAALLTRIQERFGWKPIIEEGKIIGLTQDGQSVTLEPGGQFELSGAILDTLHKTCAEVNSHLYQVRSISEELGIAFLGVGFDPKWRYEEVSMMPKARYAIMRDYMPTRGDLGRDMMFRSCTIQVNLDFESEADMVEKMRIGMALQPVATALFANSPFKEGKATGFKSWRSHVWTDTDPDRCGTLPFVFEEGFGFERYVDYVLDVPMYFVYRNGTYHNVAGQSFRDFMDGKLPGLPGEKPTLVDWETHMTTVFPEVRLKKFLEMRGADGGPWRLICALPALWVGLLYDEQAQSEALALIADWSHEEREYLRDNVPRDALATPFRGGTVQDLAKQVLAISRGGLERRGLEEAKFLNELEAIAESGITEADRLLALYNGEWNHSVDPIYSPAFTY</sequence>
<evidence type="ECO:0000256" key="9">
    <source>
        <dbReference type="ARBA" id="ARBA00022741"/>
    </source>
</evidence>
<dbReference type="SUPFAM" id="SSF55931">
    <property type="entry name" value="Glutamine synthetase/guanido kinase"/>
    <property type="match status" value="1"/>
</dbReference>
<dbReference type="PANTHER" id="PTHR34378:SF1">
    <property type="entry name" value="GLUTAMATE--CYSTEINE LIGASE, CHLOROPLASTIC"/>
    <property type="match status" value="1"/>
</dbReference>
<reference evidence="15" key="1">
    <citation type="journal article" date="2019" name="Plant J.">
        <title>Chlorella vulgaris genome assembly and annotation reveals the molecular basis for metabolic acclimation to high light conditions.</title>
        <authorList>
            <person name="Cecchin M."/>
            <person name="Marcolungo L."/>
            <person name="Rossato M."/>
            <person name="Girolomoni L."/>
            <person name="Cosentino E."/>
            <person name="Cuine S."/>
            <person name="Li-Beisson Y."/>
            <person name="Delledonne M."/>
            <person name="Ballottari M."/>
        </authorList>
    </citation>
    <scope>NUCLEOTIDE SEQUENCE</scope>
    <source>
        <strain evidence="15">211/11P</strain>
    </source>
</reference>
<evidence type="ECO:0000256" key="10">
    <source>
        <dbReference type="ARBA" id="ARBA00022840"/>
    </source>
</evidence>
<comment type="pathway">
    <text evidence="2">Sulfur metabolism; glutathione biosynthesis; glutathione from L-cysteine and L-glutamate: step 1/2.</text>
</comment>
<dbReference type="InterPro" id="IPR035434">
    <property type="entry name" value="GCL_bact_plant"/>
</dbReference>
<dbReference type="InterPro" id="IPR011556">
    <property type="entry name" value="Glut_cys_lig_pln_type"/>
</dbReference>
<evidence type="ECO:0000256" key="5">
    <source>
        <dbReference type="ARBA" id="ARBA00022528"/>
    </source>
</evidence>
<keyword evidence="6 13" id="KW-0436">Ligase</keyword>
<protein>
    <recommendedName>
        <fullName evidence="13">Glutamate--cysteine ligase</fullName>
        <ecNumber evidence="13">6.3.2.2</ecNumber>
    </recommendedName>
</protein>
<organism evidence="15 16">
    <name type="scientific">Chlorella vulgaris</name>
    <name type="common">Green alga</name>
    <dbReference type="NCBI Taxonomy" id="3077"/>
    <lineage>
        <taxon>Eukaryota</taxon>
        <taxon>Viridiplantae</taxon>
        <taxon>Chlorophyta</taxon>
        <taxon>core chlorophytes</taxon>
        <taxon>Trebouxiophyceae</taxon>
        <taxon>Chlorellales</taxon>
        <taxon>Chlorellaceae</taxon>
        <taxon>Chlorella clade</taxon>
        <taxon>Chlorella</taxon>
    </lineage>
</organism>
<reference evidence="15" key="2">
    <citation type="submission" date="2020-11" db="EMBL/GenBank/DDBJ databases">
        <authorList>
            <person name="Cecchin M."/>
            <person name="Marcolungo L."/>
            <person name="Rossato M."/>
            <person name="Girolomoni L."/>
            <person name="Cosentino E."/>
            <person name="Cuine S."/>
            <person name="Li-Beisson Y."/>
            <person name="Delledonne M."/>
            <person name="Ballottari M."/>
        </authorList>
    </citation>
    <scope>NUCLEOTIDE SEQUENCE</scope>
    <source>
        <strain evidence="15">211/11P</strain>
        <tissue evidence="15">Whole cell</tissue>
    </source>
</reference>
<dbReference type="Gene3D" id="3.30.590.20">
    <property type="match status" value="1"/>
</dbReference>
<evidence type="ECO:0000256" key="6">
    <source>
        <dbReference type="ARBA" id="ARBA00022598"/>
    </source>
</evidence>
<gene>
    <name evidence="15" type="ORF">D9Q98_009276</name>
</gene>
<dbReference type="GO" id="GO:0005524">
    <property type="term" value="F:ATP binding"/>
    <property type="evidence" value="ECO:0007669"/>
    <property type="project" value="UniProtKB-UniRule"/>
</dbReference>
<evidence type="ECO:0000256" key="8">
    <source>
        <dbReference type="ARBA" id="ARBA00022684"/>
    </source>
</evidence>
<evidence type="ECO:0000256" key="7">
    <source>
        <dbReference type="ARBA" id="ARBA00022640"/>
    </source>
</evidence>
<dbReference type="Pfam" id="PF04107">
    <property type="entry name" value="GCS2"/>
    <property type="match status" value="1"/>
</dbReference>
<keyword evidence="12 14" id="KW-1015">Disulfide bond</keyword>
<evidence type="ECO:0000256" key="11">
    <source>
        <dbReference type="ARBA" id="ARBA00022946"/>
    </source>
</evidence>
<keyword evidence="11" id="KW-0809">Transit peptide</keyword>
<keyword evidence="8" id="KW-0317">Glutathione biosynthesis</keyword>
<keyword evidence="10 13" id="KW-0067">ATP-binding</keyword>
<evidence type="ECO:0000256" key="4">
    <source>
        <dbReference type="ARBA" id="ARBA00011153"/>
    </source>
</evidence>
<dbReference type="EC" id="6.3.2.2" evidence="13"/>
<evidence type="ECO:0000256" key="2">
    <source>
        <dbReference type="ARBA" id="ARBA00005006"/>
    </source>
</evidence>
<keyword evidence="5 13" id="KW-0150">Chloroplast</keyword>
<dbReference type="Proteomes" id="UP001055712">
    <property type="component" value="Unassembled WGS sequence"/>
</dbReference>
<proteinExistence type="inferred from homology"/>
<comment type="catalytic activity">
    <reaction evidence="13">
        <text>L-cysteine + L-glutamate + ATP = gamma-L-glutamyl-L-cysteine + ADP + phosphate + H(+)</text>
        <dbReference type="Rhea" id="RHEA:13285"/>
        <dbReference type="ChEBI" id="CHEBI:15378"/>
        <dbReference type="ChEBI" id="CHEBI:29985"/>
        <dbReference type="ChEBI" id="CHEBI:30616"/>
        <dbReference type="ChEBI" id="CHEBI:35235"/>
        <dbReference type="ChEBI" id="CHEBI:43474"/>
        <dbReference type="ChEBI" id="CHEBI:58173"/>
        <dbReference type="ChEBI" id="CHEBI:456216"/>
        <dbReference type="EC" id="6.3.2.2"/>
    </reaction>
</comment>
<dbReference type="GO" id="GO:0004357">
    <property type="term" value="F:glutamate-cysteine ligase activity"/>
    <property type="evidence" value="ECO:0007669"/>
    <property type="project" value="UniProtKB-UniRule"/>
</dbReference>
<evidence type="ECO:0000313" key="16">
    <source>
        <dbReference type="Proteomes" id="UP001055712"/>
    </source>
</evidence>
<evidence type="ECO:0000256" key="14">
    <source>
        <dbReference type="PIRSR" id="PIRSR017901-50"/>
    </source>
</evidence>
<dbReference type="PANTHER" id="PTHR34378">
    <property type="entry name" value="GLUTAMATE--CYSTEINE LIGASE, CHLOROPLASTIC"/>
    <property type="match status" value="1"/>
</dbReference>
<dbReference type="InterPro" id="IPR014746">
    <property type="entry name" value="Gln_synth/guanido_kin_cat_dom"/>
</dbReference>
<accession>A0A9D4TP60</accession>
<dbReference type="EMBL" id="SIDB01000007">
    <property type="protein sequence ID" value="KAI3430867.1"/>
    <property type="molecule type" value="Genomic_DNA"/>
</dbReference>
<dbReference type="OrthoDB" id="2012853at2759"/>
<evidence type="ECO:0000256" key="1">
    <source>
        <dbReference type="ARBA" id="ARBA00004229"/>
    </source>
</evidence>
<name>A0A9D4TP60_CHLVU</name>
<dbReference type="NCBIfam" id="TIGR01436">
    <property type="entry name" value="glu_cys_lig_pln"/>
    <property type="match status" value="1"/>
</dbReference>
<evidence type="ECO:0000313" key="15">
    <source>
        <dbReference type="EMBL" id="KAI3430867.1"/>
    </source>
</evidence>
<comment type="caution">
    <text evidence="15">The sequence shown here is derived from an EMBL/GenBank/DDBJ whole genome shotgun (WGS) entry which is preliminary data.</text>
</comment>
<comment type="subunit">
    <text evidence="4">Homodimer or monomer when oxidized or reduced, respectively.</text>
</comment>
<feature type="disulfide bond" evidence="14">
    <location>
        <begin position="137"/>
        <end position="357"/>
    </location>
</feature>
<evidence type="ECO:0000256" key="3">
    <source>
        <dbReference type="ARBA" id="ARBA00010253"/>
    </source>
</evidence>
<keyword evidence="9 13" id="KW-0547">Nucleotide-binding</keyword>